<keyword evidence="4" id="KW-1185">Reference proteome</keyword>
<gene>
    <name evidence="3" type="ORF">WOB96_04260</name>
</gene>
<dbReference type="Pfam" id="PF13439">
    <property type="entry name" value="Glyco_transf_4"/>
    <property type="match status" value="1"/>
</dbReference>
<sequence length="400" mass="44889">MKIAFVVPHLMSGGVETFVLRLGDYFVKQGCSVDLLATEKEGDWFNLAISRGMVVKCLPVEKSFAPVIHAIRVGRWLRSGAYDAIILNHAKYAQAAIQLLPSNTVVVPVIHNDDKEVYRVACANRQACNFLVGVSRRVCKAVKAHFPETPIYEIWHGVEAPKTNSRLKRLEGEPLKLIYVGRVQHHQKGVFYLVDIVKGCIKEGIKVELTVVGEGGDLEALQSRVRESGLESIVKLVGSRSYEAVLRCLSRHHVLLMPSHYEGFGLVAIEAQAAGCVPVANYIADVTDVTIAHGISGFLVEDNEINQYVSLIKELYDDTDQWLKMSSAAMSRVEGLFSIEKMGEAYLDLLEAERECTYVRNKRLALEWQLLGWRAFVPQFLRSAREYLTMAQKKLFRIKP</sequence>
<dbReference type="InterPro" id="IPR028098">
    <property type="entry name" value="Glyco_trans_4-like_N"/>
</dbReference>
<name>A0ABU9D607_9PROT</name>
<evidence type="ECO:0000313" key="4">
    <source>
        <dbReference type="Proteomes" id="UP001446205"/>
    </source>
</evidence>
<dbReference type="Proteomes" id="UP001446205">
    <property type="component" value="Unassembled WGS sequence"/>
</dbReference>
<keyword evidence="3" id="KW-0808">Transferase</keyword>
<dbReference type="CDD" id="cd03801">
    <property type="entry name" value="GT4_PimA-like"/>
    <property type="match status" value="1"/>
</dbReference>
<dbReference type="SUPFAM" id="SSF53756">
    <property type="entry name" value="UDP-Glycosyltransferase/glycogen phosphorylase"/>
    <property type="match status" value="1"/>
</dbReference>
<dbReference type="RefSeq" id="WP_341370039.1">
    <property type="nucleotide sequence ID" value="NZ_JBBPCO010000003.1"/>
</dbReference>
<dbReference type="Gene3D" id="3.40.50.2000">
    <property type="entry name" value="Glycogen Phosphorylase B"/>
    <property type="match status" value="2"/>
</dbReference>
<dbReference type="EC" id="2.4.-.-" evidence="3"/>
<feature type="domain" description="Glycosyl transferase family 1" evidence="1">
    <location>
        <begin position="170"/>
        <end position="329"/>
    </location>
</feature>
<evidence type="ECO:0000259" key="1">
    <source>
        <dbReference type="Pfam" id="PF00534"/>
    </source>
</evidence>
<dbReference type="PANTHER" id="PTHR12526:SF630">
    <property type="entry name" value="GLYCOSYLTRANSFERASE"/>
    <property type="match status" value="1"/>
</dbReference>
<evidence type="ECO:0000259" key="2">
    <source>
        <dbReference type="Pfam" id="PF13439"/>
    </source>
</evidence>
<dbReference type="Pfam" id="PF00534">
    <property type="entry name" value="Glycos_transf_1"/>
    <property type="match status" value="1"/>
</dbReference>
<reference evidence="3 4" key="1">
    <citation type="submission" date="2024-04" db="EMBL/GenBank/DDBJ databases">
        <authorList>
            <person name="Abashina T."/>
            <person name="Shaikin A."/>
        </authorList>
    </citation>
    <scope>NUCLEOTIDE SEQUENCE [LARGE SCALE GENOMIC DNA]</scope>
    <source>
        <strain evidence="3 4">AAFK</strain>
    </source>
</reference>
<accession>A0ABU9D607</accession>
<dbReference type="GO" id="GO:0016757">
    <property type="term" value="F:glycosyltransferase activity"/>
    <property type="evidence" value="ECO:0007669"/>
    <property type="project" value="UniProtKB-KW"/>
</dbReference>
<evidence type="ECO:0000313" key="3">
    <source>
        <dbReference type="EMBL" id="MEK8088972.1"/>
    </source>
</evidence>
<comment type="caution">
    <text evidence="3">The sequence shown here is derived from an EMBL/GenBank/DDBJ whole genome shotgun (WGS) entry which is preliminary data.</text>
</comment>
<dbReference type="EMBL" id="JBBPCO010000003">
    <property type="protein sequence ID" value="MEK8088972.1"/>
    <property type="molecule type" value="Genomic_DNA"/>
</dbReference>
<dbReference type="InterPro" id="IPR001296">
    <property type="entry name" value="Glyco_trans_1"/>
</dbReference>
<proteinExistence type="predicted"/>
<dbReference type="PANTHER" id="PTHR12526">
    <property type="entry name" value="GLYCOSYLTRANSFERASE"/>
    <property type="match status" value="1"/>
</dbReference>
<feature type="domain" description="Glycosyltransferase subfamily 4-like N-terminal" evidence="2">
    <location>
        <begin position="13"/>
        <end position="159"/>
    </location>
</feature>
<protein>
    <submittedName>
        <fullName evidence="3">Glycosyltransferase family 4 protein</fullName>
        <ecNumber evidence="3">2.4.-.-</ecNumber>
    </submittedName>
</protein>
<keyword evidence="3" id="KW-0328">Glycosyltransferase</keyword>
<organism evidence="3 4">
    <name type="scientific">Thermithiobacillus plumbiphilus</name>
    <dbReference type="NCBI Taxonomy" id="1729899"/>
    <lineage>
        <taxon>Bacteria</taxon>
        <taxon>Pseudomonadati</taxon>
        <taxon>Pseudomonadota</taxon>
        <taxon>Acidithiobacillia</taxon>
        <taxon>Acidithiobacillales</taxon>
        <taxon>Thermithiobacillaceae</taxon>
        <taxon>Thermithiobacillus</taxon>
    </lineage>
</organism>